<evidence type="ECO:0000313" key="1">
    <source>
        <dbReference type="EMBL" id="CCC77980.1"/>
    </source>
</evidence>
<dbReference type="Pfam" id="PF21344">
    <property type="entry name" value="Zn_ribbon_LysW"/>
    <property type="match status" value="1"/>
</dbReference>
<reference evidence="1 2" key="3">
    <citation type="journal article" date="2012" name="J. Bacteriol.">
        <title>Complete resequencing and reannotation of the Lactobacillus plantarum WCFS1 genome.</title>
        <authorList>
            <person name="Siezen R.J."/>
            <person name="Francke C."/>
            <person name="Renckens B."/>
            <person name="Boekhorst J."/>
            <person name="Wels M."/>
            <person name="Kleerebezem M."/>
            <person name="van Hijum S.A.F.T."/>
        </authorList>
    </citation>
    <scope>NUCLEOTIDE SEQUENCE [LARGE SCALE GENOMIC DNA]</scope>
    <source>
        <strain evidence="2">ATCC BAA-793 / NCIMB 8826 / WCFS1</strain>
    </source>
</reference>
<keyword evidence="2" id="KW-1185">Reference proteome</keyword>
<reference evidence="1 2" key="1">
    <citation type="journal article" date="2003" name="Proc. Natl. Acad. Sci. U.S.A.">
        <title>Complete genome sequence of Lactobacillus plantarum WCFS1.</title>
        <authorList>
            <person name="Kleerebezem M."/>
            <person name="Boekhorst J."/>
            <person name="van Kranenburg R."/>
            <person name="Molenaar D."/>
            <person name="Kuipers O.P."/>
            <person name="Leer R."/>
            <person name="Tarchini R."/>
            <person name="Peters S.A."/>
            <person name="Sandbrink H.M."/>
            <person name="Fiers M.W."/>
            <person name="Stiekema W."/>
            <person name="Lankhorst R.M."/>
            <person name="Bron P.A."/>
            <person name="Hoffer S.M."/>
            <person name="Groot M.N."/>
            <person name="Kerkhoven R."/>
            <person name="de Vries M."/>
            <person name="Ursing B."/>
            <person name="de Vos W.M."/>
            <person name="Siezen R.J."/>
        </authorList>
    </citation>
    <scope>NUCLEOTIDE SEQUENCE [LARGE SCALE GENOMIC DNA]</scope>
    <source>
        <strain evidence="2">ATCC BAA-793 / NCIMB 8826 / WCFS1</strain>
    </source>
</reference>
<sequence>MSAKCPSCGASVELEKDVLTGEIVECEECGEELEVKNEDGTFLLNLAPDVEEDWGE</sequence>
<gene>
    <name evidence="1" type="ordered locus">lp_0483</name>
</gene>
<dbReference type="PATRIC" id="fig|220668.9.peg.397"/>
<dbReference type="PANTHER" id="PTHR40393:SF1">
    <property type="entry name" value="LYSINE BIOSYNTHESIS PROTEIN-RELATED"/>
    <property type="match status" value="1"/>
</dbReference>
<organism evidence="1 2">
    <name type="scientific">Lactiplantibacillus plantarum (strain ATCC BAA-793 / NCIMB 8826 / WCFS1)</name>
    <name type="common">Lactobacillus plantarum</name>
    <dbReference type="NCBI Taxonomy" id="220668"/>
    <lineage>
        <taxon>Bacteria</taxon>
        <taxon>Bacillati</taxon>
        <taxon>Bacillota</taxon>
        <taxon>Bacilli</taxon>
        <taxon>Lactobacillales</taxon>
        <taxon>Lactobacillaceae</taxon>
        <taxon>Lactiplantibacillus</taxon>
    </lineage>
</organism>
<accession>F9UKW5</accession>
<dbReference type="PANTHER" id="PTHR40393">
    <property type="entry name" value="LYSINE BIOSYNTHESIS PROTEIN-RELATED-RELATED"/>
    <property type="match status" value="1"/>
</dbReference>
<dbReference type="EnsemblBacteria" id="CCC77980">
    <property type="protein sequence ID" value="CCC77980"/>
    <property type="gene ID" value="lp_0483"/>
</dbReference>
<name>F9UKW5_LACPL</name>
<proteinExistence type="predicted"/>
<evidence type="ECO:0000313" key="2">
    <source>
        <dbReference type="Proteomes" id="UP000000432"/>
    </source>
</evidence>
<dbReference type="Gene3D" id="2.20.28.160">
    <property type="match status" value="1"/>
</dbReference>
<dbReference type="KEGG" id="lpl:lp_0483"/>
<dbReference type="Proteomes" id="UP000000432">
    <property type="component" value="Chromosome"/>
</dbReference>
<dbReference type="InterPro" id="IPR005906">
    <property type="entry name" value="LysW"/>
</dbReference>
<dbReference type="EMBL" id="AL935263">
    <property type="protein sequence ID" value="CCC77980.1"/>
    <property type="molecule type" value="Genomic_DNA"/>
</dbReference>
<protein>
    <submittedName>
        <fullName evidence="1">Lysine biosynthesis protein LysW</fullName>
    </submittedName>
</protein>
<dbReference type="STRING" id="220668.lp_0483"/>
<dbReference type="NCBIfam" id="TIGR01206">
    <property type="entry name" value="lysW"/>
    <property type="match status" value="1"/>
</dbReference>
<dbReference type="RefSeq" id="WP_011101022.1">
    <property type="nucleotide sequence ID" value="NC_004567.2"/>
</dbReference>
<reference key="2">
    <citation type="submission" date="2011-06" db="EMBL/GenBank/DDBJ databases">
        <title>Complete resequencing and reannotation of the Lactobacillus plantarum WCFS1 genome.</title>
        <authorList>
            <person name="Siezen R.J."/>
            <person name="Francke C."/>
            <person name="Renckens B."/>
            <person name="Boekhorst J."/>
            <person name="Wels M."/>
            <person name="Kleerebezem M."/>
            <person name="van Hijum S.A.F.T."/>
        </authorList>
    </citation>
    <scope>NUCLEOTIDE SEQUENCE</scope>
    <source>
        <strain>WCFS1</strain>
    </source>
</reference>
<dbReference type="AlphaFoldDB" id="F9UKW5"/>
<dbReference type="HOGENOM" id="CLU_195720_0_0_9"/>